<evidence type="ECO:0000313" key="1">
    <source>
        <dbReference type="EMBL" id="MCD5315125.1"/>
    </source>
</evidence>
<accession>A0A9X1NJB7</accession>
<comment type="caution">
    <text evidence="1">The sequence shown here is derived from an EMBL/GenBank/DDBJ whole genome shotgun (WGS) entry which is preliminary data.</text>
</comment>
<reference evidence="1" key="1">
    <citation type="submission" date="2021-11" db="EMBL/GenBank/DDBJ databases">
        <title>Streptomyces corallinus and Kineosporia corallina sp. nov., two new coral-derived marine actinobacteria.</title>
        <authorList>
            <person name="Buangrab K."/>
            <person name="Sutthacheep M."/>
            <person name="Yeemin T."/>
            <person name="Harunari E."/>
            <person name="Igarashi Y."/>
            <person name="Sripreechasak P."/>
            <person name="Kanchanasin P."/>
            <person name="Tanasupawat S."/>
            <person name="Phongsopitanun W."/>
        </authorList>
    </citation>
    <scope>NUCLEOTIDE SEQUENCE</scope>
    <source>
        <strain evidence="1">JCM 31032</strain>
    </source>
</reference>
<gene>
    <name evidence="1" type="ORF">LR394_29890</name>
</gene>
<protein>
    <submittedName>
        <fullName evidence="1">Uncharacterized protein</fullName>
    </submittedName>
</protein>
<dbReference type="RefSeq" id="WP_231447929.1">
    <property type="nucleotide sequence ID" value="NZ_JAJOMB010000020.1"/>
</dbReference>
<name>A0A9X1NJB7_9ACTN</name>
<keyword evidence="2" id="KW-1185">Reference proteome</keyword>
<organism evidence="1 2">
    <name type="scientific">Kineosporia babensis</name>
    <dbReference type="NCBI Taxonomy" id="499548"/>
    <lineage>
        <taxon>Bacteria</taxon>
        <taxon>Bacillati</taxon>
        <taxon>Actinomycetota</taxon>
        <taxon>Actinomycetes</taxon>
        <taxon>Kineosporiales</taxon>
        <taxon>Kineosporiaceae</taxon>
        <taxon>Kineosporia</taxon>
    </lineage>
</organism>
<dbReference type="Proteomes" id="UP001138997">
    <property type="component" value="Unassembled WGS sequence"/>
</dbReference>
<sequence length="65" mass="6527">MALSRRPRQLVSLGAVAGVLGVGVVVIGLSDRAEAAAVPSCATASACPDQGVLPNQGEAQQISRR</sequence>
<dbReference type="EMBL" id="JAJOMB010000020">
    <property type="protein sequence ID" value="MCD5315125.1"/>
    <property type="molecule type" value="Genomic_DNA"/>
</dbReference>
<dbReference type="AlphaFoldDB" id="A0A9X1NJB7"/>
<proteinExistence type="predicted"/>
<evidence type="ECO:0000313" key="2">
    <source>
        <dbReference type="Proteomes" id="UP001138997"/>
    </source>
</evidence>